<feature type="transmembrane region" description="Helical" evidence="1">
    <location>
        <begin position="55"/>
        <end position="71"/>
    </location>
</feature>
<evidence type="ECO:0000313" key="2">
    <source>
        <dbReference type="EMBL" id="EAK1947070.1"/>
    </source>
</evidence>
<feature type="transmembrane region" description="Helical" evidence="1">
    <location>
        <begin position="12"/>
        <end position="35"/>
    </location>
</feature>
<accession>A0A5T0PVV1</accession>
<dbReference type="Pfam" id="PF09933">
    <property type="entry name" value="DUF2165"/>
    <property type="match status" value="1"/>
</dbReference>
<dbReference type="AlphaFoldDB" id="A0A5T0PVV1"/>
<keyword evidence="1" id="KW-0812">Transmembrane</keyword>
<evidence type="ECO:0000256" key="1">
    <source>
        <dbReference type="SAM" id="Phobius"/>
    </source>
</evidence>
<proteinExistence type="predicted"/>
<keyword evidence="1" id="KW-1133">Transmembrane helix</keyword>
<keyword evidence="1" id="KW-0472">Membrane</keyword>
<organism evidence="2">
    <name type="scientific">Campylobacter jejuni</name>
    <dbReference type="NCBI Taxonomy" id="197"/>
    <lineage>
        <taxon>Bacteria</taxon>
        <taxon>Pseudomonadati</taxon>
        <taxon>Campylobacterota</taxon>
        <taxon>Epsilonproteobacteria</taxon>
        <taxon>Campylobacterales</taxon>
        <taxon>Campylobacteraceae</taxon>
        <taxon>Campylobacter</taxon>
    </lineage>
</organism>
<dbReference type="EMBL" id="AACEEA010000001">
    <property type="protein sequence ID" value="EAK1947070.1"/>
    <property type="molecule type" value="Genomic_DNA"/>
</dbReference>
<reference evidence="2" key="1">
    <citation type="submission" date="2018-05" db="EMBL/GenBank/DDBJ databases">
        <authorList>
            <consortium name="NARMS: The National Antimicrobial Resistance Monitoring System"/>
        </authorList>
    </citation>
    <scope>NUCLEOTIDE SEQUENCE</scope>
    <source>
        <strain evidence="2">FSIS1607372</strain>
    </source>
</reference>
<gene>
    <name evidence="2" type="ORF">BG735_00070</name>
</gene>
<sequence>MFKARNLDVQNFHNVKIFGIISLICCCILWFAFQVVAAEWFEMWMSNVWNGLPDATRLVTYMFLALIFISLKNDD</sequence>
<name>A0A5T0PVV1_CAMJU</name>
<protein>
    <submittedName>
        <fullName evidence="2">DUF2165 family protein</fullName>
    </submittedName>
</protein>
<dbReference type="InterPro" id="IPR018681">
    <property type="entry name" value="DUF2165_transmembrane"/>
</dbReference>
<comment type="caution">
    <text evidence="2">The sequence shown here is derived from an EMBL/GenBank/DDBJ whole genome shotgun (WGS) entry which is preliminary data.</text>
</comment>